<protein>
    <submittedName>
        <fullName evidence="1">Uncharacterized protein</fullName>
    </submittedName>
</protein>
<accession>A0A7X0H5S4</accession>
<evidence type="ECO:0000313" key="2">
    <source>
        <dbReference type="Proteomes" id="UP000541810"/>
    </source>
</evidence>
<sequence length="62" mass="7175">MSKQQMIEQIQLKNRSASPEFLERFDEMALQTYLRRLNTVVGHRGKGSVWVREGNTPAIATR</sequence>
<proteinExistence type="predicted"/>
<gene>
    <name evidence="1" type="ORF">HNQ40_001560</name>
</gene>
<name>A0A7X0H5S4_9BACT</name>
<evidence type="ECO:0000313" key="1">
    <source>
        <dbReference type="EMBL" id="MBB6429754.1"/>
    </source>
</evidence>
<organism evidence="1 2">
    <name type="scientific">Algisphaera agarilytica</name>
    <dbReference type="NCBI Taxonomy" id="1385975"/>
    <lineage>
        <taxon>Bacteria</taxon>
        <taxon>Pseudomonadati</taxon>
        <taxon>Planctomycetota</taxon>
        <taxon>Phycisphaerae</taxon>
        <taxon>Phycisphaerales</taxon>
        <taxon>Phycisphaeraceae</taxon>
        <taxon>Algisphaera</taxon>
    </lineage>
</organism>
<reference evidence="1 2" key="1">
    <citation type="submission" date="2020-08" db="EMBL/GenBank/DDBJ databases">
        <title>Genomic Encyclopedia of Type Strains, Phase IV (KMG-IV): sequencing the most valuable type-strain genomes for metagenomic binning, comparative biology and taxonomic classification.</title>
        <authorList>
            <person name="Goeker M."/>
        </authorList>
    </citation>
    <scope>NUCLEOTIDE SEQUENCE [LARGE SCALE GENOMIC DNA]</scope>
    <source>
        <strain evidence="1 2">DSM 103725</strain>
    </source>
</reference>
<comment type="caution">
    <text evidence="1">The sequence shown here is derived from an EMBL/GenBank/DDBJ whole genome shotgun (WGS) entry which is preliminary data.</text>
</comment>
<dbReference type="Proteomes" id="UP000541810">
    <property type="component" value="Unassembled WGS sequence"/>
</dbReference>
<dbReference type="EMBL" id="JACHGY010000001">
    <property type="protein sequence ID" value="MBB6429754.1"/>
    <property type="molecule type" value="Genomic_DNA"/>
</dbReference>
<dbReference type="AlphaFoldDB" id="A0A7X0H5S4"/>
<keyword evidence="2" id="KW-1185">Reference proteome</keyword>
<dbReference type="RefSeq" id="WP_184677317.1">
    <property type="nucleotide sequence ID" value="NZ_JACHGY010000001.1"/>
</dbReference>